<evidence type="ECO:0000313" key="2">
    <source>
        <dbReference type="Proteomes" id="UP000026960"/>
    </source>
</evidence>
<accession>A0A0D3HPV6</accession>
<organism evidence="1">
    <name type="scientific">Oryza barthii</name>
    <dbReference type="NCBI Taxonomy" id="65489"/>
    <lineage>
        <taxon>Eukaryota</taxon>
        <taxon>Viridiplantae</taxon>
        <taxon>Streptophyta</taxon>
        <taxon>Embryophyta</taxon>
        <taxon>Tracheophyta</taxon>
        <taxon>Spermatophyta</taxon>
        <taxon>Magnoliopsida</taxon>
        <taxon>Liliopsida</taxon>
        <taxon>Poales</taxon>
        <taxon>Poaceae</taxon>
        <taxon>BOP clade</taxon>
        <taxon>Oryzoideae</taxon>
        <taxon>Oryzeae</taxon>
        <taxon>Oryzinae</taxon>
        <taxon>Oryza</taxon>
    </lineage>
</organism>
<dbReference type="HOGENOM" id="CLU_2174842_0_0_1"/>
<name>A0A0D3HPV6_9ORYZ</name>
<sequence length="110" mass="12962">MADGTGRAMAGDASFYQFIPFSTQLWMTMKGSRSGESEFKLRIEEGLKGEFDQLALWHFPYRFHDNRVEFWHHVTMNSLRWLPWLLLRLAPFLCPDAVRTKYEGCISRID</sequence>
<reference evidence="1" key="1">
    <citation type="journal article" date="2009" name="Rice">
        <title>De Novo Next Generation Sequencing of Plant Genomes.</title>
        <authorList>
            <person name="Rounsley S."/>
            <person name="Marri P.R."/>
            <person name="Yu Y."/>
            <person name="He R."/>
            <person name="Sisneros N."/>
            <person name="Goicoechea J.L."/>
            <person name="Lee S.J."/>
            <person name="Angelova A."/>
            <person name="Kudrna D."/>
            <person name="Luo M."/>
            <person name="Affourtit J."/>
            <person name="Desany B."/>
            <person name="Knight J."/>
            <person name="Niazi F."/>
            <person name="Egholm M."/>
            <person name="Wing R.A."/>
        </authorList>
    </citation>
    <scope>NUCLEOTIDE SEQUENCE [LARGE SCALE GENOMIC DNA]</scope>
    <source>
        <strain evidence="1">cv. IRGC 105608</strain>
    </source>
</reference>
<dbReference type="AlphaFoldDB" id="A0A0D3HPV6"/>
<reference evidence="1" key="2">
    <citation type="submission" date="2015-03" db="UniProtKB">
        <authorList>
            <consortium name="EnsemblPlants"/>
        </authorList>
    </citation>
    <scope>IDENTIFICATION</scope>
</reference>
<dbReference type="PaxDb" id="65489-OBART11G22580.1"/>
<protein>
    <submittedName>
        <fullName evidence="1">Uncharacterized protein</fullName>
    </submittedName>
</protein>
<dbReference type="Proteomes" id="UP000026960">
    <property type="component" value="Chromosome 11"/>
</dbReference>
<evidence type="ECO:0000313" key="1">
    <source>
        <dbReference type="EnsemblPlants" id="OBART11G22580.1"/>
    </source>
</evidence>
<dbReference type="Gramene" id="OBART11G22580.1">
    <property type="protein sequence ID" value="OBART11G22580.1"/>
    <property type="gene ID" value="OBART11G22580"/>
</dbReference>
<proteinExistence type="predicted"/>
<dbReference type="EnsemblPlants" id="OBART11G22580.1">
    <property type="protein sequence ID" value="OBART11G22580.1"/>
    <property type="gene ID" value="OBART11G22580"/>
</dbReference>
<keyword evidence="2" id="KW-1185">Reference proteome</keyword>